<protein>
    <submittedName>
        <fullName evidence="10">ABC transporter permease</fullName>
    </submittedName>
</protein>
<evidence type="ECO:0000256" key="2">
    <source>
        <dbReference type="ARBA" id="ARBA00022448"/>
    </source>
</evidence>
<keyword evidence="2" id="KW-0813">Transport</keyword>
<dbReference type="PANTHER" id="PTHR43738:SF1">
    <property type="entry name" value="HEMIN TRANSPORT SYSTEM PERMEASE PROTEIN HRTB-RELATED"/>
    <property type="match status" value="1"/>
</dbReference>
<feature type="transmembrane region" description="Helical" evidence="7">
    <location>
        <begin position="361"/>
        <end position="379"/>
    </location>
</feature>
<evidence type="ECO:0000256" key="5">
    <source>
        <dbReference type="ARBA" id="ARBA00022989"/>
    </source>
</evidence>
<comment type="caution">
    <text evidence="10">The sequence shown here is derived from an EMBL/GenBank/DDBJ whole genome shotgun (WGS) entry which is preliminary data.</text>
</comment>
<dbReference type="PIRSF" id="PIRSF031773">
    <property type="entry name" value="DevC"/>
    <property type="match status" value="1"/>
</dbReference>
<evidence type="ECO:0000259" key="9">
    <source>
        <dbReference type="Pfam" id="PF12704"/>
    </source>
</evidence>
<name>A0ABS3FQZ0_9CYAN</name>
<evidence type="ECO:0000256" key="7">
    <source>
        <dbReference type="SAM" id="Phobius"/>
    </source>
</evidence>
<evidence type="ECO:0000256" key="3">
    <source>
        <dbReference type="ARBA" id="ARBA00022475"/>
    </source>
</evidence>
<organism evidence="10 11">
    <name type="scientific">Phormidium pseudopriestleyi FRX01</name>
    <dbReference type="NCBI Taxonomy" id="1759528"/>
    <lineage>
        <taxon>Bacteria</taxon>
        <taxon>Bacillati</taxon>
        <taxon>Cyanobacteriota</taxon>
        <taxon>Cyanophyceae</taxon>
        <taxon>Oscillatoriophycideae</taxon>
        <taxon>Oscillatoriales</taxon>
        <taxon>Oscillatoriaceae</taxon>
        <taxon>Phormidium</taxon>
    </lineage>
</organism>
<keyword evidence="3" id="KW-1003">Cell membrane</keyword>
<dbReference type="RefSeq" id="WP_207088027.1">
    <property type="nucleotide sequence ID" value="NZ_JAFLQW010000283.1"/>
</dbReference>
<feature type="domain" description="MacB-like periplasmic core" evidence="9">
    <location>
        <begin position="21"/>
        <end position="241"/>
    </location>
</feature>
<comment type="subcellular location">
    <subcellularLocation>
        <location evidence="1">Cell membrane</location>
        <topology evidence="1">Multi-pass membrane protein</topology>
    </subcellularLocation>
</comment>
<keyword evidence="6 7" id="KW-0472">Membrane</keyword>
<evidence type="ECO:0000256" key="1">
    <source>
        <dbReference type="ARBA" id="ARBA00004651"/>
    </source>
</evidence>
<evidence type="ECO:0000256" key="6">
    <source>
        <dbReference type="ARBA" id="ARBA00023136"/>
    </source>
</evidence>
<dbReference type="PANTHER" id="PTHR43738">
    <property type="entry name" value="ABC TRANSPORTER, MEMBRANE PROTEIN"/>
    <property type="match status" value="1"/>
</dbReference>
<dbReference type="InterPro" id="IPR003838">
    <property type="entry name" value="ABC3_permease_C"/>
</dbReference>
<feature type="transmembrane region" description="Helical" evidence="7">
    <location>
        <begin position="313"/>
        <end position="332"/>
    </location>
</feature>
<feature type="transmembrane region" description="Helical" evidence="7">
    <location>
        <begin position="268"/>
        <end position="293"/>
    </location>
</feature>
<dbReference type="InterPro" id="IPR005891">
    <property type="entry name" value="DevC"/>
</dbReference>
<keyword evidence="4 7" id="KW-0812">Transmembrane</keyword>
<proteinExistence type="predicted"/>
<dbReference type="EMBL" id="JAFLQW010000283">
    <property type="protein sequence ID" value="MBO0349505.1"/>
    <property type="molecule type" value="Genomic_DNA"/>
</dbReference>
<evidence type="ECO:0000256" key="4">
    <source>
        <dbReference type="ARBA" id="ARBA00022692"/>
    </source>
</evidence>
<dbReference type="InterPro" id="IPR025857">
    <property type="entry name" value="MacB_PCD"/>
</dbReference>
<evidence type="ECO:0000313" key="11">
    <source>
        <dbReference type="Proteomes" id="UP000664844"/>
    </source>
</evidence>
<keyword evidence="5 7" id="KW-1133">Transmembrane helix</keyword>
<accession>A0ABS3FQZ0</accession>
<keyword evidence="11" id="KW-1185">Reference proteome</keyword>
<reference evidence="10 11" key="1">
    <citation type="submission" date="2021-03" db="EMBL/GenBank/DDBJ databases">
        <title>Metabolic Capacity of the Antarctic Cyanobacterium Phormidium pseudopriestleyi that Sustains Oxygenic Photosynthesis in the Presence of Hydrogen Sulfide.</title>
        <authorList>
            <person name="Lumian J.E."/>
            <person name="Jungblut A.D."/>
            <person name="Dillon M.L."/>
            <person name="Hawes I."/>
            <person name="Doran P.T."/>
            <person name="Mackey T.J."/>
            <person name="Dick G.J."/>
            <person name="Grettenberger C.L."/>
            <person name="Sumner D.Y."/>
        </authorList>
    </citation>
    <scope>NUCLEOTIDE SEQUENCE [LARGE SCALE GENOMIC DNA]</scope>
    <source>
        <strain evidence="10 11">FRX01</strain>
    </source>
</reference>
<dbReference type="Proteomes" id="UP000664844">
    <property type="component" value="Unassembled WGS sequence"/>
</dbReference>
<evidence type="ECO:0000259" key="8">
    <source>
        <dbReference type="Pfam" id="PF02687"/>
    </source>
</evidence>
<dbReference type="Pfam" id="PF02687">
    <property type="entry name" value="FtsX"/>
    <property type="match status" value="1"/>
</dbReference>
<dbReference type="Pfam" id="PF12704">
    <property type="entry name" value="MacB_PCD"/>
    <property type="match status" value="1"/>
</dbReference>
<dbReference type="InterPro" id="IPR051125">
    <property type="entry name" value="ABC-4/HrtB_transporter"/>
</dbReference>
<sequence>MPSIARKNLFEDLPRFLVAQAGIMFAVSLITIQTGIFKGVMRSTALLVDYSPADIWVSSQDMETLEMTLHMPYKRLSEAQEVEGVAQAEALIVQGTLWRDSTGHINHVRVFGFDPDGELFVPGQIVRGSDRDLHRPYTMFVDEASFDTLKVSWLGDKVEVGAFSATVVGFTHDTQSIVASPYIFASLDNANAFTTTRPSEEAASEVQEDPEPLTEDDPITYILVKAEPGQNLQELKERLQEALPYTRAYTQEEMAQLNRVYWQDRTGIGFVLSLGAGVGVMVGMVVVGQILYASVSDHIKEFGTLKAMGASQSVIYGVIIEQALWMAVLGYLPGMMLCWGIQSWALAAQGLTILISPGTAVGVFGITVVMCVSSAIFAIQKINRVDPAIVFKA</sequence>
<feature type="transmembrane region" description="Helical" evidence="7">
    <location>
        <begin position="16"/>
        <end position="37"/>
    </location>
</feature>
<gene>
    <name evidence="10" type="ORF">J0895_10370</name>
</gene>
<evidence type="ECO:0000313" key="10">
    <source>
        <dbReference type="EMBL" id="MBO0349505.1"/>
    </source>
</evidence>
<feature type="domain" description="ABC3 transporter permease C-terminal" evidence="8">
    <location>
        <begin position="276"/>
        <end position="387"/>
    </location>
</feature>